<dbReference type="HOGENOM" id="CLU_1866554_0_0_1"/>
<protein>
    <submittedName>
        <fullName evidence="1">Uncharacterized protein</fullName>
    </submittedName>
</protein>
<reference evidence="1" key="1">
    <citation type="submission" date="2014-02" db="EMBL/GenBank/DDBJ databases">
        <title>The Genome Sequence of Trichophyton rubrum (morphotype fischeri) CBS 288.86.</title>
        <authorList>
            <consortium name="The Broad Institute Genomics Platform"/>
            <person name="Cuomo C.A."/>
            <person name="White T.C."/>
            <person name="Graser Y."/>
            <person name="Martinez-Rossi N."/>
            <person name="Heitman J."/>
            <person name="Young S.K."/>
            <person name="Zeng Q."/>
            <person name="Gargeya S."/>
            <person name="Abouelleil A."/>
            <person name="Alvarado L."/>
            <person name="Chapman S.B."/>
            <person name="Gainer-Dewar J."/>
            <person name="Goldberg J."/>
            <person name="Griggs A."/>
            <person name="Gujja S."/>
            <person name="Hansen M."/>
            <person name="Howarth C."/>
            <person name="Imamovic A."/>
            <person name="Larimer J."/>
            <person name="Martinez D."/>
            <person name="Murphy C."/>
            <person name="Pearson M.D."/>
            <person name="Persinoti G."/>
            <person name="Poon T."/>
            <person name="Priest M."/>
            <person name="Roberts A.D."/>
            <person name="Saif S."/>
            <person name="Shea T.D."/>
            <person name="Sykes S.N."/>
            <person name="Wortman J."/>
            <person name="Nusbaum C."/>
            <person name="Birren B."/>
        </authorList>
    </citation>
    <scope>NUCLEOTIDE SEQUENCE [LARGE SCALE GENOMIC DNA]</scope>
    <source>
        <strain evidence="1">CBS 288.86</strain>
    </source>
</reference>
<sequence length="137" mass="15503">MAQHACSIVMRLIAIPSTPYSAGLLQSLLRKIKYNPASCLSQVCQSRHPQKLYTFTGIEAFHSQGVRLCLKGLNAKPDMCLAGYSFRTRNQLSNSYRSDPILLDHIKYLTSKAIDYFSISKLLSNFFSILTSYNRNM</sequence>
<name>A0A022W7N8_TRIRU</name>
<dbReference type="Proteomes" id="UP000023758">
    <property type="component" value="Unassembled WGS sequence"/>
</dbReference>
<evidence type="ECO:0000313" key="1">
    <source>
        <dbReference type="EMBL" id="EZF54146.1"/>
    </source>
</evidence>
<accession>A0A022W7N8</accession>
<gene>
    <name evidence="1" type="ORF">H103_03083</name>
</gene>
<proteinExistence type="predicted"/>
<dbReference type="AlphaFoldDB" id="A0A022W7N8"/>
<organism evidence="1">
    <name type="scientific">Trichophyton rubrum CBS 288.86</name>
    <dbReference type="NCBI Taxonomy" id="1215330"/>
    <lineage>
        <taxon>Eukaryota</taxon>
        <taxon>Fungi</taxon>
        <taxon>Dikarya</taxon>
        <taxon>Ascomycota</taxon>
        <taxon>Pezizomycotina</taxon>
        <taxon>Eurotiomycetes</taxon>
        <taxon>Eurotiomycetidae</taxon>
        <taxon>Onygenales</taxon>
        <taxon>Arthrodermataceae</taxon>
        <taxon>Trichophyton</taxon>
    </lineage>
</organism>
<dbReference type="EMBL" id="KK207795">
    <property type="protein sequence ID" value="EZF54146.1"/>
    <property type="molecule type" value="Genomic_DNA"/>
</dbReference>